<protein>
    <submittedName>
        <fullName evidence="1">Chromatin structure remodeling complex protein sfh1</fullName>
    </submittedName>
</protein>
<organism evidence="1 2">
    <name type="scientific">Coemansia nantahalensis</name>
    <dbReference type="NCBI Taxonomy" id="2789366"/>
    <lineage>
        <taxon>Eukaryota</taxon>
        <taxon>Fungi</taxon>
        <taxon>Fungi incertae sedis</taxon>
        <taxon>Zoopagomycota</taxon>
        <taxon>Kickxellomycotina</taxon>
        <taxon>Kickxellomycetes</taxon>
        <taxon>Kickxellales</taxon>
        <taxon>Kickxellaceae</taxon>
        <taxon>Coemansia</taxon>
    </lineage>
</organism>
<name>A0ACC1K5E7_9FUNG</name>
<gene>
    <name evidence="1" type="primary">SFH1</name>
    <name evidence="1" type="ORF">IWQ57_001075</name>
</gene>
<proteinExistence type="predicted"/>
<sequence>MEEEPESAFETEASSAPQGSETGDETSKVQNAMSGIGVQAAYEGLSRRFRRRTAHWHLRDDQAAWVAEQEEALVPIRLELEVGDYRLHDAFVWNAKERVVTPEQFAAIYCADLALPCGGRAGVQEYIAQLIRQQVAEHVATGEVEFSGEELRVNLDLEVQVGPLVLRDRVEWDIAEPLGARPEEFARCLCRELGLGGEYPPLVAHRIREEVARLRKDLAEAGDAAWLRQLPVDSVLRPMNVCESWGPSIEIMSAEDMDKMWIHKERTYRRMRRSERGQIRSFNFLPQDAIPQDPAGAAAAPGAAVPGINPAFYTQGLSGPGDAPGSGASSPQLMRRSQTGGRGTSTPTRPSTPRVYSKVDVDTWECQHCGCDSSVTPIQRQGPNGPKTLCNACGIAWIVRDRQELPGSRKNKFRK</sequence>
<dbReference type="Proteomes" id="UP001140234">
    <property type="component" value="Unassembled WGS sequence"/>
</dbReference>
<evidence type="ECO:0000313" key="2">
    <source>
        <dbReference type="Proteomes" id="UP001140234"/>
    </source>
</evidence>
<dbReference type="EMBL" id="JANBUJ010000163">
    <property type="protein sequence ID" value="KAJ2773896.1"/>
    <property type="molecule type" value="Genomic_DNA"/>
</dbReference>
<accession>A0ACC1K5E7</accession>
<evidence type="ECO:0000313" key="1">
    <source>
        <dbReference type="EMBL" id="KAJ2773896.1"/>
    </source>
</evidence>
<reference evidence="1" key="1">
    <citation type="submission" date="2022-07" db="EMBL/GenBank/DDBJ databases">
        <title>Phylogenomic reconstructions and comparative analyses of Kickxellomycotina fungi.</title>
        <authorList>
            <person name="Reynolds N.K."/>
            <person name="Stajich J.E."/>
            <person name="Barry K."/>
            <person name="Grigoriev I.V."/>
            <person name="Crous P."/>
            <person name="Smith M.E."/>
        </authorList>
    </citation>
    <scope>NUCLEOTIDE SEQUENCE</scope>
    <source>
        <strain evidence="1">CBS 109366</strain>
    </source>
</reference>
<keyword evidence="2" id="KW-1185">Reference proteome</keyword>
<comment type="caution">
    <text evidence="1">The sequence shown here is derived from an EMBL/GenBank/DDBJ whole genome shotgun (WGS) entry which is preliminary data.</text>
</comment>